<dbReference type="InterPro" id="IPR008816">
    <property type="entry name" value="Gly_zipper_2TM_dom"/>
</dbReference>
<dbReference type="AlphaFoldDB" id="A0A369YLH9"/>
<evidence type="ECO:0000259" key="2">
    <source>
        <dbReference type="Pfam" id="PF05433"/>
    </source>
</evidence>
<dbReference type="Pfam" id="PF05433">
    <property type="entry name" value="Rick_17kDa_Anti"/>
    <property type="match status" value="1"/>
</dbReference>
<comment type="caution">
    <text evidence="3">The sequence shown here is derived from an EMBL/GenBank/DDBJ whole genome shotgun (WGS) entry which is preliminary data.</text>
</comment>
<evidence type="ECO:0000313" key="4">
    <source>
        <dbReference type="Proteomes" id="UP000253872"/>
    </source>
</evidence>
<dbReference type="EMBL" id="QEPN01000003">
    <property type="protein sequence ID" value="RDE72776.1"/>
    <property type="molecule type" value="Genomic_DNA"/>
</dbReference>
<dbReference type="STRING" id="1035839.GCA_000238795_01397"/>
<reference evidence="3 4" key="1">
    <citation type="submission" date="2018-05" db="EMBL/GenBank/DDBJ databases">
        <title>Draft Genome Sequences for a Diverse set of 7 Haemophilus Species.</title>
        <authorList>
            <person name="Nichols M."/>
            <person name="Topaz N."/>
            <person name="Wang X."/>
            <person name="Wang X."/>
            <person name="Boxrud D."/>
        </authorList>
    </citation>
    <scope>NUCLEOTIDE SEQUENCE [LARGE SCALE GENOMIC DNA]</scope>
    <source>
        <strain evidence="3 4">C2002001239</strain>
    </source>
</reference>
<evidence type="ECO:0000256" key="1">
    <source>
        <dbReference type="SAM" id="SignalP"/>
    </source>
</evidence>
<feature type="signal peptide" evidence="1">
    <location>
        <begin position="1"/>
        <end position="20"/>
    </location>
</feature>
<feature type="chain" id="PRO_5016579774" evidence="1">
    <location>
        <begin position="21"/>
        <end position="67"/>
    </location>
</feature>
<dbReference type="GO" id="GO:0019867">
    <property type="term" value="C:outer membrane"/>
    <property type="evidence" value="ECO:0007669"/>
    <property type="project" value="InterPro"/>
</dbReference>
<dbReference type="RefSeq" id="WP_111402872.1">
    <property type="nucleotide sequence ID" value="NZ_QEPN01000003.1"/>
</dbReference>
<feature type="domain" description="Glycine zipper 2TM" evidence="2">
    <location>
        <begin position="30"/>
        <end position="65"/>
    </location>
</feature>
<dbReference type="Proteomes" id="UP000253872">
    <property type="component" value="Unassembled WGS sequence"/>
</dbReference>
<evidence type="ECO:0000313" key="3">
    <source>
        <dbReference type="EMBL" id="RDE72776.1"/>
    </source>
</evidence>
<sequence>MKNLVSKMLVLVVVASSVTACGLRGSQRDTATGAVLGGVAGGLIGGNTTSTVVGAAVGGLVGSQWNC</sequence>
<proteinExistence type="predicted"/>
<accession>A0A369YLH9</accession>
<protein>
    <submittedName>
        <fullName evidence="3">Glycine zipper 2TM domain-containing protein</fullName>
    </submittedName>
</protein>
<keyword evidence="1" id="KW-0732">Signal</keyword>
<name>A0A369YLH9_9PAST</name>
<organism evidence="3 4">
    <name type="scientific">Haemophilus sputorum</name>
    <dbReference type="NCBI Taxonomy" id="1078480"/>
    <lineage>
        <taxon>Bacteria</taxon>
        <taxon>Pseudomonadati</taxon>
        <taxon>Pseudomonadota</taxon>
        <taxon>Gammaproteobacteria</taxon>
        <taxon>Pasteurellales</taxon>
        <taxon>Pasteurellaceae</taxon>
        <taxon>Haemophilus</taxon>
    </lineage>
</organism>
<gene>
    <name evidence="3" type="ORF">DPV93_05730</name>
</gene>
<dbReference type="PROSITE" id="PS51257">
    <property type="entry name" value="PROKAR_LIPOPROTEIN"/>
    <property type="match status" value="1"/>
</dbReference>